<sequence>MIPFEHIVLVDFENVPDVDFAGIEGKPVRVVLLIGTRQQRLDLALVRQIHRLNGQIELVEVGVAGRSAFDLALAYQLGLAVKEHPQAQFHIVSQAEDFEPLLRHLASRGMDVTRHVVFPSLYLPIPVRRDAPVVRLEKLIEQIRQGTVRPRKRSTLEHVIATFDGNDLTKEQVKVVLEQLIRQRVLLIDDRDKVGYP</sequence>
<comment type="caution">
    <text evidence="2">The sequence shown here is derived from an EMBL/GenBank/DDBJ whole genome shotgun (WGS) entry which is preliminary data.</text>
</comment>
<evidence type="ECO:0000313" key="2">
    <source>
        <dbReference type="EMBL" id="RXK55868.1"/>
    </source>
</evidence>
<evidence type="ECO:0000313" key="3">
    <source>
        <dbReference type="Proteomes" id="UP000290218"/>
    </source>
</evidence>
<reference evidence="2 3" key="1">
    <citation type="submission" date="2019-01" db="EMBL/GenBank/DDBJ databases">
        <title>Lacunisphaera sp. strain TWA-58.</title>
        <authorList>
            <person name="Chen W.-M."/>
        </authorList>
    </citation>
    <scope>NUCLEOTIDE SEQUENCE [LARGE SCALE GENOMIC DNA]</scope>
    <source>
        <strain evidence="2 3">TWA-58</strain>
    </source>
</reference>
<name>A0A4Q1CA47_9BACT</name>
<feature type="domain" description="PIN-like" evidence="1">
    <location>
        <begin position="9"/>
        <end position="109"/>
    </location>
</feature>
<protein>
    <recommendedName>
        <fullName evidence="1">PIN-like domain-containing protein</fullName>
    </recommendedName>
</protein>
<accession>A0A4Q1CA47</accession>
<organism evidence="2 3">
    <name type="scientific">Oleiharenicola lentus</name>
    <dbReference type="NCBI Taxonomy" id="2508720"/>
    <lineage>
        <taxon>Bacteria</taxon>
        <taxon>Pseudomonadati</taxon>
        <taxon>Verrucomicrobiota</taxon>
        <taxon>Opitutia</taxon>
        <taxon>Opitutales</taxon>
        <taxon>Opitutaceae</taxon>
        <taxon>Oleiharenicola</taxon>
    </lineage>
</organism>
<dbReference type="AlphaFoldDB" id="A0A4Q1CA47"/>
<dbReference type="OrthoDB" id="196280at2"/>
<dbReference type="RefSeq" id="WP_129047234.1">
    <property type="nucleotide sequence ID" value="NZ_SDHX01000001.1"/>
</dbReference>
<dbReference type="Pfam" id="PF18475">
    <property type="entry name" value="PIN7"/>
    <property type="match status" value="1"/>
</dbReference>
<dbReference type="InterPro" id="IPR041494">
    <property type="entry name" value="PIN7"/>
</dbReference>
<dbReference type="Proteomes" id="UP000290218">
    <property type="component" value="Unassembled WGS sequence"/>
</dbReference>
<keyword evidence="3" id="KW-1185">Reference proteome</keyword>
<gene>
    <name evidence="2" type="ORF">ESB00_08290</name>
</gene>
<evidence type="ECO:0000259" key="1">
    <source>
        <dbReference type="Pfam" id="PF18475"/>
    </source>
</evidence>
<proteinExistence type="predicted"/>
<dbReference type="EMBL" id="SDHX01000001">
    <property type="protein sequence ID" value="RXK55868.1"/>
    <property type="molecule type" value="Genomic_DNA"/>
</dbReference>